<dbReference type="Pfam" id="PF23247">
    <property type="entry name" value="LRR_RPS2"/>
    <property type="match status" value="1"/>
</dbReference>
<dbReference type="Gene3D" id="3.80.10.10">
    <property type="entry name" value="Ribonuclease Inhibitor"/>
    <property type="match status" value="1"/>
</dbReference>
<proteinExistence type="predicted"/>
<organism evidence="3 4">
    <name type="scientific">Panicum virgatum</name>
    <name type="common">Blackwell switchgrass</name>
    <dbReference type="NCBI Taxonomy" id="38727"/>
    <lineage>
        <taxon>Eukaryota</taxon>
        <taxon>Viridiplantae</taxon>
        <taxon>Streptophyta</taxon>
        <taxon>Embryophyta</taxon>
        <taxon>Tracheophyta</taxon>
        <taxon>Spermatophyta</taxon>
        <taxon>Magnoliopsida</taxon>
        <taxon>Liliopsida</taxon>
        <taxon>Poales</taxon>
        <taxon>Poaceae</taxon>
        <taxon>PACMAD clade</taxon>
        <taxon>Panicoideae</taxon>
        <taxon>Panicodae</taxon>
        <taxon>Paniceae</taxon>
        <taxon>Panicinae</taxon>
        <taxon>Panicum</taxon>
        <taxon>Panicum sect. Hiantes</taxon>
    </lineage>
</organism>
<evidence type="ECO:0000256" key="1">
    <source>
        <dbReference type="SAM" id="MobiDB-lite"/>
    </source>
</evidence>
<evidence type="ECO:0000313" key="3">
    <source>
        <dbReference type="EMBL" id="KAG2556159.1"/>
    </source>
</evidence>
<protein>
    <recommendedName>
        <fullName evidence="2">Disease resistance protein At4g27190-like leucine-rich repeats domain-containing protein</fullName>
    </recommendedName>
</protein>
<comment type="caution">
    <text evidence="3">The sequence shown here is derived from an EMBL/GenBank/DDBJ whole genome shotgun (WGS) entry which is preliminary data.</text>
</comment>
<dbReference type="EMBL" id="CM029052">
    <property type="protein sequence ID" value="KAG2556159.1"/>
    <property type="molecule type" value="Genomic_DNA"/>
</dbReference>
<dbReference type="InterPro" id="IPR032675">
    <property type="entry name" value="LRR_dom_sf"/>
</dbReference>
<dbReference type="InterPro" id="IPR050905">
    <property type="entry name" value="Plant_NBS-LRR"/>
</dbReference>
<dbReference type="AlphaFoldDB" id="A0A8T0P664"/>
<dbReference type="PANTHER" id="PTHR33463:SF148">
    <property type="entry name" value="NB-ARC DOMAIN-CONTAINING PROTEIN"/>
    <property type="match status" value="1"/>
</dbReference>
<accession>A0A8T0P664</accession>
<dbReference type="Proteomes" id="UP000823388">
    <property type="component" value="Chromosome 8N"/>
</dbReference>
<feature type="domain" description="Disease resistance protein At4g27190-like leucine-rich repeats" evidence="2">
    <location>
        <begin position="338"/>
        <end position="443"/>
    </location>
</feature>
<feature type="compositionally biased region" description="Basic and acidic residues" evidence="1">
    <location>
        <begin position="116"/>
        <end position="126"/>
    </location>
</feature>
<dbReference type="SUPFAM" id="SSF52047">
    <property type="entry name" value="RNI-like"/>
    <property type="match status" value="1"/>
</dbReference>
<evidence type="ECO:0000313" key="4">
    <source>
        <dbReference type="Proteomes" id="UP000823388"/>
    </source>
</evidence>
<evidence type="ECO:0000259" key="2">
    <source>
        <dbReference type="Pfam" id="PF23247"/>
    </source>
</evidence>
<sequence length="496" mass="55772">MELLDFSGNICYYKSRLSVESSCSNLETVIIEGSPSLKEISLKGCAKLKRLLLSELFPQLCSLDITGTAVKTLDLGAVTAPELDELFLLDCGELRAILWPPPSENRGKRYPSKLHIETTQNDKESTAADGTGRSPTGRSNHWYISVRDARLLGSLEPVKDYFGPNFAHVEVSALASPGTAGSKDVGIKGSSGQQQVYVTLKEAGMQEEEEEANDGETDASARIMFRCPPSPPVPSQGCYMHIQDWVERTIVVPAFVYDGAKILHIHDSSLRRIHAAPSGPAQNELEWCRAERCPALECVLSMGSRTFNKLRTIWGSHLFYARCFVEENNIIGRISIRIFAGLTLLHLYCCPRLEYALPLRGYTVSLENLETLEIMWCGDLISVFDQESRPQHRPIMLNLFKLPKLKHIHLHELPKLYHIYGATVDAPKLETVKIRGCWNLSSLPVVTGEEKGVVCDCEKEWWERLQQVSESRQTIHYKPIHPQYYKKTMLRGSALR</sequence>
<feature type="region of interest" description="Disordered" evidence="1">
    <location>
        <begin position="116"/>
        <end position="139"/>
    </location>
</feature>
<dbReference type="InterPro" id="IPR057135">
    <property type="entry name" value="At4g27190-like_LRR"/>
</dbReference>
<dbReference type="PANTHER" id="PTHR33463">
    <property type="entry name" value="NB-ARC DOMAIN-CONTAINING PROTEIN-RELATED"/>
    <property type="match status" value="1"/>
</dbReference>
<reference evidence="3" key="1">
    <citation type="submission" date="2020-05" db="EMBL/GenBank/DDBJ databases">
        <title>WGS assembly of Panicum virgatum.</title>
        <authorList>
            <person name="Lovell J.T."/>
            <person name="Jenkins J."/>
            <person name="Shu S."/>
            <person name="Juenger T.E."/>
            <person name="Schmutz J."/>
        </authorList>
    </citation>
    <scope>NUCLEOTIDE SEQUENCE</scope>
    <source>
        <strain evidence="3">AP13</strain>
    </source>
</reference>
<keyword evidence="4" id="KW-1185">Reference proteome</keyword>
<name>A0A8T0P664_PANVG</name>
<gene>
    <name evidence="3" type="ORF">PVAP13_8NG063201</name>
</gene>
<dbReference type="OrthoDB" id="688099at2759"/>